<dbReference type="EMBL" id="CP147846">
    <property type="protein sequence ID" value="WXG67364.1"/>
    <property type="molecule type" value="Genomic_DNA"/>
</dbReference>
<accession>A0ABZ2PEK2</accession>
<feature type="signal peptide" evidence="1">
    <location>
        <begin position="1"/>
        <end position="32"/>
    </location>
</feature>
<keyword evidence="3" id="KW-1185">Reference proteome</keyword>
<organism evidence="2 3">
    <name type="scientific">Rhodococcus sovatensis</name>
    <dbReference type="NCBI Taxonomy" id="1805840"/>
    <lineage>
        <taxon>Bacteria</taxon>
        <taxon>Bacillati</taxon>
        <taxon>Actinomycetota</taxon>
        <taxon>Actinomycetes</taxon>
        <taxon>Mycobacteriales</taxon>
        <taxon>Nocardiaceae</taxon>
        <taxon>Rhodococcus</taxon>
    </lineage>
</organism>
<feature type="chain" id="PRO_5047236130" description="Secreted protein" evidence="1">
    <location>
        <begin position="33"/>
        <end position="144"/>
    </location>
</feature>
<protein>
    <recommendedName>
        <fullName evidence="4">Secreted protein</fullName>
    </recommendedName>
</protein>
<dbReference type="RefSeq" id="WP_338886857.1">
    <property type="nucleotide sequence ID" value="NZ_CP147846.1"/>
</dbReference>
<proteinExistence type="predicted"/>
<keyword evidence="1" id="KW-0732">Signal</keyword>
<name>A0ABZ2PEK2_9NOCA</name>
<evidence type="ECO:0000256" key="1">
    <source>
        <dbReference type="SAM" id="SignalP"/>
    </source>
</evidence>
<reference evidence="2 3" key="1">
    <citation type="submission" date="2024-03" db="EMBL/GenBank/DDBJ databases">
        <title>Natural products discovery in diverse microorganisms through a two-stage MS feature dereplication strategy.</title>
        <authorList>
            <person name="Zhang R."/>
        </authorList>
    </citation>
    <scope>NUCLEOTIDE SEQUENCE [LARGE SCALE GENOMIC DNA]</scope>
    <source>
        <strain evidence="2 3">18930</strain>
    </source>
</reference>
<gene>
    <name evidence="2" type="ORF">WDS16_19205</name>
</gene>
<evidence type="ECO:0000313" key="2">
    <source>
        <dbReference type="EMBL" id="WXG67364.1"/>
    </source>
</evidence>
<dbReference type="Proteomes" id="UP001432000">
    <property type="component" value="Chromosome"/>
</dbReference>
<evidence type="ECO:0008006" key="4">
    <source>
        <dbReference type="Google" id="ProtNLM"/>
    </source>
</evidence>
<evidence type="ECO:0000313" key="3">
    <source>
        <dbReference type="Proteomes" id="UP001432000"/>
    </source>
</evidence>
<sequence>MTSHRARTSAAALATLLIVLATAILGATSAQARPTQFAPAGQISPTIGFDPAAVIEWRLDQSIINQPIFVRTDPYFPGLTDFSLNNWCNCAINWFNHTTGEGGVAFPGPLPAGPIRTGSGDVSAWTDIPGGFTLIRGVGNWWVP</sequence>